<sequence>MTEYADEQIRYVINQVEEQEKIQSQNIYEGITVMDKYYEFKELDFFDDTLKIQIPTNFIDMPDEFARLKYPSSDRPQIIKTDDMGSINITMNLISQTIKDQEIPAVKEAMKDLLKRLNPSYLFLEEGVETIEEKPVGFFEFKSPTLGDALFNIMFFIELNHNVMMGVFNCPYSQHRAWRPIARQIMQSMRISPKTSETVAENPDTRRGK</sequence>
<evidence type="ECO:0000313" key="1">
    <source>
        <dbReference type="EMBL" id="SEJ89357.1"/>
    </source>
</evidence>
<accession>A0A1H7CL97</accession>
<dbReference type="RefSeq" id="WP_091834764.1">
    <property type="nucleotide sequence ID" value="NZ_FNZK01000022.1"/>
</dbReference>
<evidence type="ECO:0000313" key="2">
    <source>
        <dbReference type="Proteomes" id="UP000199662"/>
    </source>
</evidence>
<dbReference type="Proteomes" id="UP000199662">
    <property type="component" value="Unassembled WGS sequence"/>
</dbReference>
<gene>
    <name evidence="1" type="ORF">SAMN05660742_12238</name>
</gene>
<organism evidence="1 2">
    <name type="scientific">Propionispira arboris</name>
    <dbReference type="NCBI Taxonomy" id="84035"/>
    <lineage>
        <taxon>Bacteria</taxon>
        <taxon>Bacillati</taxon>
        <taxon>Bacillota</taxon>
        <taxon>Negativicutes</taxon>
        <taxon>Selenomonadales</taxon>
        <taxon>Selenomonadaceae</taxon>
        <taxon>Propionispira</taxon>
    </lineage>
</organism>
<dbReference type="Gene3D" id="3.40.1000.10">
    <property type="entry name" value="Mog1/PsbP, alpha/beta/alpha sandwich"/>
    <property type="match status" value="1"/>
</dbReference>
<dbReference type="EMBL" id="FNZK01000022">
    <property type="protein sequence ID" value="SEJ89357.1"/>
    <property type="molecule type" value="Genomic_DNA"/>
</dbReference>
<keyword evidence="2" id="KW-1185">Reference proteome</keyword>
<dbReference type="AlphaFoldDB" id="A0A1H7CL97"/>
<name>A0A1H7CL97_9FIRM</name>
<reference evidence="2" key="1">
    <citation type="submission" date="2016-10" db="EMBL/GenBank/DDBJ databases">
        <authorList>
            <person name="Varghese N."/>
            <person name="Submissions S."/>
        </authorList>
    </citation>
    <scope>NUCLEOTIDE SEQUENCE [LARGE SCALE GENOMIC DNA]</scope>
    <source>
        <strain evidence="2">DSM 2179</strain>
    </source>
</reference>
<protein>
    <submittedName>
        <fullName evidence="1">Uncharacterized protein</fullName>
    </submittedName>
</protein>
<proteinExistence type="predicted"/>
<dbReference type="STRING" id="84035.SAMN05660742_12238"/>